<dbReference type="Gene3D" id="3.40.120.10">
    <property type="entry name" value="Alpha-D-Glucose-1,6-Bisphosphate, subunit A, domain 3"/>
    <property type="match status" value="2"/>
</dbReference>
<gene>
    <name evidence="22" type="ORF">CNBG_4147</name>
</gene>
<dbReference type="GO" id="GO:0006048">
    <property type="term" value="P:UDP-N-acetylglucosamine biosynthetic process"/>
    <property type="evidence" value="ECO:0007669"/>
    <property type="project" value="UniProtKB-UniRule"/>
</dbReference>
<feature type="domain" description="Alpha-D-phosphohexomutase alpha/beta/alpha" evidence="19">
    <location>
        <begin position="119"/>
        <end position="192"/>
    </location>
</feature>
<organism evidence="22 23">
    <name type="scientific">Cryptococcus deuterogattii (strain R265)</name>
    <name type="common">Cryptococcus gattii VGII (strain R265)</name>
    <dbReference type="NCBI Taxonomy" id="294750"/>
    <lineage>
        <taxon>Eukaryota</taxon>
        <taxon>Fungi</taxon>
        <taxon>Dikarya</taxon>
        <taxon>Basidiomycota</taxon>
        <taxon>Agaricomycotina</taxon>
        <taxon>Tremellomycetes</taxon>
        <taxon>Tremellales</taxon>
        <taxon>Cryptococcaceae</taxon>
        <taxon>Cryptococcus</taxon>
        <taxon>Cryptococcus gattii species complex</taxon>
    </lineage>
</organism>
<evidence type="ECO:0000259" key="20">
    <source>
        <dbReference type="Pfam" id="PF21404"/>
    </source>
</evidence>
<evidence type="ECO:0000313" key="23">
    <source>
        <dbReference type="Proteomes" id="UP000029445"/>
    </source>
</evidence>
<dbReference type="Proteomes" id="UP000029445">
    <property type="component" value="Chromosome 6"/>
</dbReference>
<feature type="binding site" description="via phosphate group" evidence="17">
    <location>
        <position position="77"/>
    </location>
    <ligand>
        <name>Mg(2+)</name>
        <dbReference type="ChEBI" id="CHEBI:18420"/>
    </ligand>
</feature>
<name>A0A095CC15_CRYD2</name>
<dbReference type="PROSITE" id="PS00710">
    <property type="entry name" value="PGM_PMM"/>
    <property type="match status" value="1"/>
</dbReference>
<feature type="binding site" evidence="17">
    <location>
        <position position="295"/>
    </location>
    <ligand>
        <name>Mg(2+)</name>
        <dbReference type="ChEBI" id="CHEBI:18420"/>
    </ligand>
</feature>
<reference evidence="22 23" key="1">
    <citation type="journal article" date="2011" name="MBio">
        <title>Genome variation in Cryptococcus gattii, an emerging pathogen of immunocompetent hosts.</title>
        <authorList>
            <person name="D'Souza C.A."/>
            <person name="Kronstad J.W."/>
            <person name="Taylor G."/>
            <person name="Warren R."/>
            <person name="Yuen M."/>
            <person name="Hu G."/>
            <person name="Jung W.H."/>
            <person name="Sham A."/>
            <person name="Kidd S.E."/>
            <person name="Tangen K."/>
            <person name="Lee N."/>
            <person name="Zeilmaker T."/>
            <person name="Sawkins J."/>
            <person name="McVicker G."/>
            <person name="Shah S."/>
            <person name="Gnerre S."/>
            <person name="Griggs A."/>
            <person name="Zeng Q."/>
            <person name="Bartlett K."/>
            <person name="Li W."/>
            <person name="Wang X."/>
            <person name="Heitman J."/>
            <person name="Stajich J.E."/>
            <person name="Fraser J.A."/>
            <person name="Meyer W."/>
            <person name="Carter D."/>
            <person name="Schein J."/>
            <person name="Krzywinski M."/>
            <person name="Kwon-Chung K.J."/>
            <person name="Varma A."/>
            <person name="Wang J."/>
            <person name="Brunham R."/>
            <person name="Fyfe M."/>
            <person name="Ouellette B.F."/>
            <person name="Siddiqui A."/>
            <person name="Marra M."/>
            <person name="Jones S."/>
            <person name="Holt R."/>
            <person name="Birren B.W."/>
            <person name="Galagan J.E."/>
            <person name="Cuomo C.A."/>
        </authorList>
    </citation>
    <scope>NUCLEOTIDE SEQUENCE [LARGE SCALE GENOMIC DNA]</scope>
    <source>
        <strain evidence="22 23">R265</strain>
    </source>
</reference>
<dbReference type="InterPro" id="IPR016657">
    <property type="entry name" value="PAGM"/>
</dbReference>
<evidence type="ECO:0000256" key="7">
    <source>
        <dbReference type="ARBA" id="ARBA00022842"/>
    </source>
</evidence>
<dbReference type="CDD" id="cd03086">
    <property type="entry name" value="PGM3"/>
    <property type="match status" value="1"/>
</dbReference>
<evidence type="ECO:0000259" key="21">
    <source>
        <dbReference type="Pfam" id="PF21405"/>
    </source>
</evidence>
<protein>
    <recommendedName>
        <fullName evidence="4 14">Phosphoacetylglucosamine mutase</fullName>
        <shortName evidence="14">PAGM</shortName>
        <ecNumber evidence="4 14">5.4.2.3</ecNumber>
    </recommendedName>
    <alternativeName>
        <fullName evidence="12 14">Acetylglucosamine phosphomutase</fullName>
    </alternativeName>
    <alternativeName>
        <fullName evidence="11 14">N-acetylglucosamine-phosphate mutase</fullName>
    </alternativeName>
</protein>
<keyword evidence="23" id="KW-1185">Reference proteome</keyword>
<feature type="domain" description="Alpha-D-phosphohexomutase C-terminal" evidence="18">
    <location>
        <begin position="473"/>
        <end position="545"/>
    </location>
</feature>
<dbReference type="RefSeq" id="XP_062883833.1">
    <property type="nucleotide sequence ID" value="XM_063028106.1"/>
</dbReference>
<feature type="binding site" evidence="16">
    <location>
        <position position="527"/>
    </location>
    <ligand>
        <name>substrate</name>
    </ligand>
</feature>
<dbReference type="EC" id="5.4.2.3" evidence="4 14"/>
<dbReference type="InterPro" id="IPR036900">
    <property type="entry name" value="A-D-PHexomutase_C_sf"/>
</dbReference>
<evidence type="ECO:0000256" key="9">
    <source>
        <dbReference type="ARBA" id="ARBA00023277"/>
    </source>
</evidence>
<dbReference type="SUPFAM" id="SSF53738">
    <property type="entry name" value="Phosphoglucomutase, first 3 domains"/>
    <property type="match status" value="4"/>
</dbReference>
<dbReference type="PIRSF" id="PIRSF016408">
    <property type="entry name" value="PAGM"/>
    <property type="match status" value="1"/>
</dbReference>
<dbReference type="VEuPathDB" id="FungiDB:CNBG_4147"/>
<feature type="domain" description="Phosphoacetylglucosamine mutase AMG1" evidence="20">
    <location>
        <begin position="317"/>
        <end position="457"/>
    </location>
</feature>
<keyword evidence="10" id="KW-0961">Cell wall biogenesis/degradation</keyword>
<dbReference type="EMBL" id="CP025764">
    <property type="protein sequence ID" value="KGB78060.1"/>
    <property type="molecule type" value="Genomic_DNA"/>
</dbReference>
<evidence type="ECO:0000313" key="22">
    <source>
        <dbReference type="EMBL" id="KGB78060.1"/>
    </source>
</evidence>
<dbReference type="GO" id="GO:0071555">
    <property type="term" value="P:cell wall organization"/>
    <property type="evidence" value="ECO:0007669"/>
    <property type="project" value="UniProtKB-KW"/>
</dbReference>
<dbReference type="Pfam" id="PF00408">
    <property type="entry name" value="PGM_PMM_IV"/>
    <property type="match status" value="1"/>
</dbReference>
<comment type="function">
    <text evidence="13 14">Catalyzes the conversion of GlcNAc-6-P into GlcNAc-1-P during the synthesis of uridine diphosphate/UDP-GlcNAc, which is a biosynthetic precursor of chitin and also supplies the amino sugars for N-linked oligosaccharides of glycoproteins.</text>
</comment>
<reference evidence="22 23" key="2">
    <citation type="journal article" date="2018" name="Proc. Natl. Acad. Sci.">
        <title>RNAi is a critical determinant of centromere evolution in closely related fungi.</title>
        <authorList>
            <person name="Yadav V."/>
            <person name="Sun S."/>
            <person name="Billmyre R.B."/>
            <person name="Thimmappa B.C."/>
            <person name="Shea T."/>
            <person name="Lintner R."/>
            <person name="Bakkeren G."/>
            <person name="Cuomo C.A."/>
            <person name="Heitman J."/>
            <person name="Sanyal K."/>
        </authorList>
    </citation>
    <scope>NUCLEOTIDE SEQUENCE [LARGE SCALE GENOMIC DNA]</scope>
    <source>
        <strain evidence="22 23">R265</strain>
    </source>
</reference>
<evidence type="ECO:0000256" key="5">
    <source>
        <dbReference type="ARBA" id="ARBA00022553"/>
    </source>
</evidence>
<keyword evidence="9" id="KW-0119">Carbohydrate metabolism</keyword>
<dbReference type="PANTHER" id="PTHR45955">
    <property type="entry name" value="PHOSPHOACETYLGLUCOSAMINE MUTASE"/>
    <property type="match status" value="1"/>
</dbReference>
<dbReference type="OMA" id="WEAYATK"/>
<evidence type="ECO:0000256" key="16">
    <source>
        <dbReference type="PIRSR" id="PIRSR016408-2"/>
    </source>
</evidence>
<evidence type="ECO:0000259" key="19">
    <source>
        <dbReference type="Pfam" id="PF02878"/>
    </source>
</evidence>
<feature type="binding site" evidence="17">
    <location>
        <position position="297"/>
    </location>
    <ligand>
        <name>Mg(2+)</name>
        <dbReference type="ChEBI" id="CHEBI:18420"/>
    </ligand>
</feature>
<evidence type="ECO:0000256" key="1">
    <source>
        <dbReference type="ARBA" id="ARBA00000558"/>
    </source>
</evidence>
<comment type="cofactor">
    <cofactor evidence="14 17">
        <name>Mg(2+)</name>
        <dbReference type="ChEBI" id="CHEBI:18420"/>
    </cofactor>
    <text evidence="14 17">Binds 1 Mg(2+) ion per subunit.</text>
</comment>
<dbReference type="InterPro" id="IPR005844">
    <property type="entry name" value="A-D-PHexomutase_a/b/a-I"/>
</dbReference>
<dbReference type="InterPro" id="IPR049022">
    <property type="entry name" value="AMG1_III"/>
</dbReference>
<keyword evidence="7 14" id="KW-0460">Magnesium</keyword>
<dbReference type="GO" id="GO:0004610">
    <property type="term" value="F:phosphoacetylglucosamine mutase activity"/>
    <property type="evidence" value="ECO:0007669"/>
    <property type="project" value="UniProtKB-UniRule"/>
</dbReference>
<comment type="similarity">
    <text evidence="3 14">Belongs to the phosphohexose mutase family.</text>
</comment>
<feature type="binding site" evidence="17">
    <location>
        <position position="299"/>
    </location>
    <ligand>
        <name>Mg(2+)</name>
        <dbReference type="ChEBI" id="CHEBI:18420"/>
    </ligand>
</feature>
<dbReference type="FunFam" id="3.30.310.50:FF:000003">
    <property type="entry name" value="Phosphoacetylglucosamine mutase"/>
    <property type="match status" value="1"/>
</dbReference>
<dbReference type="OrthoDB" id="1928at2759"/>
<keyword evidence="6 14" id="KW-0479">Metal-binding</keyword>
<dbReference type="KEGG" id="cdeu:CNBG_4147"/>
<feature type="active site" description="Phosphoserine intermediate" evidence="15">
    <location>
        <position position="77"/>
    </location>
</feature>
<feature type="binding site" evidence="16">
    <location>
        <begin position="518"/>
        <end position="522"/>
    </location>
    <ligand>
        <name>substrate</name>
    </ligand>
</feature>
<evidence type="ECO:0000256" key="17">
    <source>
        <dbReference type="PIRSR" id="PIRSR016408-3"/>
    </source>
</evidence>
<keyword evidence="8 14" id="KW-0413">Isomerase</keyword>
<evidence type="ECO:0000256" key="8">
    <source>
        <dbReference type="ARBA" id="ARBA00023235"/>
    </source>
</evidence>
<dbReference type="UniPathway" id="UPA00113">
    <property type="reaction ID" value="UER00530"/>
</dbReference>
<dbReference type="HOGENOM" id="CLU_022890_1_0_1"/>
<comment type="pathway">
    <text evidence="2 14">Nucleotide-sugar biosynthesis; UDP-N-acetyl-alpha-D-glucosamine biosynthesis; N-acetyl-alpha-D-glucosamine 1-phosphate from alpha-D-glucosamine 6-phosphate (route I): step 2/2.</text>
</comment>
<evidence type="ECO:0000256" key="3">
    <source>
        <dbReference type="ARBA" id="ARBA00010231"/>
    </source>
</evidence>
<evidence type="ECO:0000256" key="11">
    <source>
        <dbReference type="ARBA" id="ARBA00031926"/>
    </source>
</evidence>
<dbReference type="GO" id="GO:0000287">
    <property type="term" value="F:magnesium ion binding"/>
    <property type="evidence" value="ECO:0007669"/>
    <property type="project" value="InterPro"/>
</dbReference>
<sequence>MSNPQQAAHKHAVLMEAITKAANKYPKPEDVNYTYGTAGFRTLATKLPSVMLRVALLAVLRSKRLEGATVGVMVTASHNPEPDNGVKLVDPSGEMLDATWEAHASALANCPSTESLISTFATLITHLRVDLSQPASVVYARDTRPSGPELVAPLEEGLKAFGEGVSITDIGVTTTPILHYVVKATNVKDGAYGKPSIEGYMEKMSNAFKMLIGNRTLSPLYVDCANGVGAEALVQLQKYIGDILTVNPFNTDTTTPGALNHQCGADFVKTRQALPPSVQKAGFLNKPGTRACSFDGDADRIVYYYVDEHKGTFRLLDGDKIAVMVAMFLGDLVKKAKLGEDNALTVGVVQTAYANGSSTKYLTSRNIPVACVSTGVKHLHHAAQRFDIGVYFEANGHGTVLFSPSTITTLQSFQPSSPDTANAVKHLLALHDLINQAVGDALSDMLLVETVLAHRGWGAQEWDAGYEDLPNRLVKVEVPDRTIFVATDAERKLESPQGLQAKIEAAMGKYEMGRSFVRPSGTEDCVRVYAEAALSPEADALASTVTDLVRQASGMV</sequence>
<dbReference type="InterPro" id="IPR016055">
    <property type="entry name" value="A-D-PHexomutase_a/b/a-I/II/III"/>
</dbReference>
<dbReference type="FunFam" id="3.40.120.10:FF:000023">
    <property type="entry name" value="Phosphoacetylglucosamine mutase"/>
    <property type="match status" value="1"/>
</dbReference>
<dbReference type="PANTHER" id="PTHR45955:SF1">
    <property type="entry name" value="PHOSPHOACETYLGLUCOSAMINE MUTASE"/>
    <property type="match status" value="1"/>
</dbReference>
<evidence type="ECO:0000256" key="10">
    <source>
        <dbReference type="ARBA" id="ARBA00023316"/>
    </source>
</evidence>
<feature type="domain" description="Phosphoacetylglucosamine mutase AMG1" evidence="21">
    <location>
        <begin position="217"/>
        <end position="302"/>
    </location>
</feature>
<dbReference type="Pfam" id="PF21405">
    <property type="entry name" value="AMG1_II"/>
    <property type="match status" value="1"/>
</dbReference>
<dbReference type="SUPFAM" id="SSF55957">
    <property type="entry name" value="Phosphoglucomutase, C-terminal domain"/>
    <property type="match status" value="1"/>
</dbReference>
<keyword evidence="5" id="KW-0597">Phosphoprotein</keyword>
<dbReference type="InterPro" id="IPR016066">
    <property type="entry name" value="A-D-PHexomutase_CS"/>
</dbReference>
<accession>A0A095CC15</accession>
<dbReference type="GO" id="GO:0005975">
    <property type="term" value="P:carbohydrate metabolic process"/>
    <property type="evidence" value="ECO:0007669"/>
    <property type="project" value="InterPro"/>
</dbReference>
<evidence type="ECO:0000256" key="6">
    <source>
        <dbReference type="ARBA" id="ARBA00022723"/>
    </source>
</evidence>
<dbReference type="STRING" id="294750.A0A095CC15"/>
<dbReference type="Pfam" id="PF02878">
    <property type="entry name" value="PGM_PMM_I"/>
    <property type="match status" value="2"/>
</dbReference>
<evidence type="ECO:0000256" key="13">
    <source>
        <dbReference type="ARBA" id="ARBA00059527"/>
    </source>
</evidence>
<evidence type="ECO:0000256" key="4">
    <source>
        <dbReference type="ARBA" id="ARBA00012731"/>
    </source>
</evidence>
<dbReference type="InterPro" id="IPR005843">
    <property type="entry name" value="A-D-PHexomutase_C"/>
</dbReference>
<dbReference type="Gene3D" id="3.30.310.50">
    <property type="entry name" value="Alpha-D-phosphohexomutase, C-terminal domain"/>
    <property type="match status" value="1"/>
</dbReference>
<dbReference type="InterPro" id="IPR049023">
    <property type="entry name" value="AMG1_II"/>
</dbReference>
<evidence type="ECO:0000256" key="12">
    <source>
        <dbReference type="ARBA" id="ARBA00032065"/>
    </source>
</evidence>
<dbReference type="GeneID" id="88180381"/>
<feature type="domain" description="Alpha-D-phosphohexomutase alpha/beta/alpha" evidence="19">
    <location>
        <begin position="66"/>
        <end position="98"/>
    </location>
</feature>
<dbReference type="Pfam" id="PF21404">
    <property type="entry name" value="AMG1_III"/>
    <property type="match status" value="1"/>
</dbReference>
<feature type="binding site" evidence="16">
    <location>
        <begin position="393"/>
        <end position="395"/>
    </location>
    <ligand>
        <name>substrate</name>
    </ligand>
</feature>
<dbReference type="FunFam" id="3.40.120.10:FF:000013">
    <property type="entry name" value="Phosphoacetylglucosamine mutase"/>
    <property type="match status" value="1"/>
</dbReference>
<evidence type="ECO:0000259" key="18">
    <source>
        <dbReference type="Pfam" id="PF00408"/>
    </source>
</evidence>
<evidence type="ECO:0000256" key="14">
    <source>
        <dbReference type="PIRNR" id="PIRNR016408"/>
    </source>
</evidence>
<dbReference type="AlphaFoldDB" id="A0A095CC15"/>
<comment type="catalytic activity">
    <reaction evidence="1 14">
        <text>N-acetyl-alpha-D-glucosamine 1-phosphate = N-acetyl-D-glucosamine 6-phosphate</text>
        <dbReference type="Rhea" id="RHEA:23804"/>
        <dbReference type="ChEBI" id="CHEBI:57513"/>
        <dbReference type="ChEBI" id="CHEBI:57776"/>
        <dbReference type="EC" id="5.4.2.3"/>
    </reaction>
</comment>
<evidence type="ECO:0000256" key="15">
    <source>
        <dbReference type="PIRSR" id="PIRSR016408-1"/>
    </source>
</evidence>
<evidence type="ECO:0000256" key="2">
    <source>
        <dbReference type="ARBA" id="ARBA00004865"/>
    </source>
</evidence>
<proteinExistence type="inferred from homology"/>